<dbReference type="PANTHER" id="PTHR46401:SF2">
    <property type="entry name" value="GLYCOSYLTRANSFERASE WBBK-RELATED"/>
    <property type="match status" value="1"/>
</dbReference>
<dbReference type="OrthoDB" id="9806653at2"/>
<proteinExistence type="predicted"/>
<keyword evidence="3" id="KW-0328">Glycosyltransferase</keyword>
<accession>A0A143PR53</accession>
<dbReference type="EC" id="2.4.1.250" evidence="3"/>
<dbReference type="KEGG" id="abac:LuPra_03838"/>
<dbReference type="Pfam" id="PF13439">
    <property type="entry name" value="Glyco_transf_4"/>
    <property type="match status" value="1"/>
</dbReference>
<evidence type="ECO:0000313" key="4">
    <source>
        <dbReference type="Proteomes" id="UP000076079"/>
    </source>
</evidence>
<evidence type="ECO:0000259" key="2">
    <source>
        <dbReference type="Pfam" id="PF13439"/>
    </source>
</evidence>
<dbReference type="Proteomes" id="UP000076079">
    <property type="component" value="Chromosome"/>
</dbReference>
<evidence type="ECO:0000256" key="1">
    <source>
        <dbReference type="ARBA" id="ARBA00022679"/>
    </source>
</evidence>
<protein>
    <submittedName>
        <fullName evidence="3">D-inositol 3-phosphate glycosyltransferase</fullName>
        <ecNumber evidence="3">2.4.1.250</ecNumber>
    </submittedName>
</protein>
<dbReference type="SUPFAM" id="SSF53756">
    <property type="entry name" value="UDP-Glycosyltransferase/glycogen phosphorylase"/>
    <property type="match status" value="1"/>
</dbReference>
<evidence type="ECO:0000313" key="3">
    <source>
        <dbReference type="EMBL" id="AMY10600.1"/>
    </source>
</evidence>
<dbReference type="GO" id="GO:0102710">
    <property type="term" value="F:D-inositol-3-phosphate glycosyltransferase activity"/>
    <property type="evidence" value="ECO:0007669"/>
    <property type="project" value="UniProtKB-EC"/>
</dbReference>
<dbReference type="Pfam" id="PF13692">
    <property type="entry name" value="Glyco_trans_1_4"/>
    <property type="match status" value="1"/>
</dbReference>
<dbReference type="PATRIC" id="fig|1813736.3.peg.4044"/>
<dbReference type="GO" id="GO:0009103">
    <property type="term" value="P:lipopolysaccharide biosynthetic process"/>
    <property type="evidence" value="ECO:0007669"/>
    <property type="project" value="TreeGrafter"/>
</dbReference>
<keyword evidence="1 3" id="KW-0808">Transferase</keyword>
<dbReference type="Gene3D" id="3.40.50.2000">
    <property type="entry name" value="Glycogen Phosphorylase B"/>
    <property type="match status" value="2"/>
</dbReference>
<dbReference type="CDD" id="cd03809">
    <property type="entry name" value="GT4_MtfB-like"/>
    <property type="match status" value="1"/>
</dbReference>
<sequence>MAEHLTLAYVPVRVLLDYRPALRARTGVGEYVHRTTLALAATAPAGHSVAVFSSSWKDRLHAPGPGIESRDAPVPVRVLNWAWHRLEWPPIEWLAGDVDLAHSPTPLLLPAARAAQVVTIHDLFFLDHPRDTAAEIQRDYPSLVGAHARRADLVVTVSNTVAGQVADRLGVDPSRVVTCHNGAPGWTTRAHVPADGPVICVGTLEPRKNIAGLLDAWTHLIDGGCRVPLLLAGSAPSSAAPLLDRLTHPPLAGVVGHVGYLEEGDRRAFYERARLLVLPSFDEGFGIPAVEAMAAGVPVVVSRRGALPEVCGDAAVYVDPDDPRAMAAAIAAVLSDPVRLEDLRQRGAARARQFSWIASAERLWQAYADAVDRRSRR</sequence>
<reference evidence="4" key="2">
    <citation type="submission" date="2016-04" db="EMBL/GenBank/DDBJ databases">
        <title>First Complete Genome Sequence of a Subdivision 6 Acidobacterium.</title>
        <authorList>
            <person name="Huang S."/>
            <person name="Vieira S."/>
            <person name="Bunk B."/>
            <person name="Riedel T."/>
            <person name="Sproeer C."/>
            <person name="Overmann J."/>
        </authorList>
    </citation>
    <scope>NUCLEOTIDE SEQUENCE [LARGE SCALE GENOMIC DNA]</scope>
    <source>
        <strain evidence="4">DSM 100886 HEG_-6_39</strain>
    </source>
</reference>
<dbReference type="InterPro" id="IPR028098">
    <property type="entry name" value="Glyco_trans_4-like_N"/>
</dbReference>
<reference evidence="3 4" key="1">
    <citation type="journal article" date="2016" name="Genome Announc.">
        <title>First Complete Genome Sequence of a Subdivision 6 Acidobacterium Strain.</title>
        <authorList>
            <person name="Huang S."/>
            <person name="Vieira S."/>
            <person name="Bunk B."/>
            <person name="Riedel T."/>
            <person name="Sproer C."/>
            <person name="Overmann J."/>
        </authorList>
    </citation>
    <scope>NUCLEOTIDE SEQUENCE [LARGE SCALE GENOMIC DNA]</scope>
    <source>
        <strain evidence="4">DSM 100886 HEG_-6_39</strain>
    </source>
</reference>
<dbReference type="EMBL" id="CP015136">
    <property type="protein sequence ID" value="AMY10600.1"/>
    <property type="molecule type" value="Genomic_DNA"/>
</dbReference>
<keyword evidence="4" id="KW-1185">Reference proteome</keyword>
<feature type="domain" description="Glycosyltransferase subfamily 4-like N-terminal" evidence="2">
    <location>
        <begin position="27"/>
        <end position="182"/>
    </location>
</feature>
<organism evidence="3 4">
    <name type="scientific">Luteitalea pratensis</name>
    <dbReference type="NCBI Taxonomy" id="1855912"/>
    <lineage>
        <taxon>Bacteria</taxon>
        <taxon>Pseudomonadati</taxon>
        <taxon>Acidobacteriota</taxon>
        <taxon>Vicinamibacteria</taxon>
        <taxon>Vicinamibacterales</taxon>
        <taxon>Vicinamibacteraceae</taxon>
        <taxon>Luteitalea</taxon>
    </lineage>
</organism>
<dbReference type="AlphaFoldDB" id="A0A143PR53"/>
<name>A0A143PR53_LUTPR</name>
<dbReference type="STRING" id="1855912.LuPra_03838"/>
<dbReference type="PANTHER" id="PTHR46401">
    <property type="entry name" value="GLYCOSYLTRANSFERASE WBBK-RELATED"/>
    <property type="match status" value="1"/>
</dbReference>
<gene>
    <name evidence="3" type="primary">mshA_4</name>
    <name evidence="3" type="ORF">LuPra_03838</name>
</gene>